<keyword evidence="6" id="KW-0998">Cell outer membrane</keyword>
<comment type="similarity">
    <text evidence="2">Belongs to the bacteroidetes fimbrillin superfamily. FimB/Mfa2 family.</text>
</comment>
<reference evidence="9 10" key="1">
    <citation type="submission" date="2018-08" db="EMBL/GenBank/DDBJ databases">
        <title>A genome reference for cultivated species of the human gut microbiota.</title>
        <authorList>
            <person name="Zou Y."/>
            <person name="Xue W."/>
            <person name="Luo G."/>
        </authorList>
    </citation>
    <scope>NUCLEOTIDE SEQUENCE [LARGE SCALE GENOMIC DNA]</scope>
    <source>
        <strain evidence="9 10">AF24-2</strain>
    </source>
</reference>
<evidence type="ECO:0000256" key="5">
    <source>
        <dbReference type="ARBA" id="ARBA00023139"/>
    </source>
</evidence>
<dbReference type="PROSITE" id="PS51257">
    <property type="entry name" value="PROKAR_LIPOPROTEIN"/>
    <property type="match status" value="1"/>
</dbReference>
<evidence type="ECO:0000256" key="6">
    <source>
        <dbReference type="ARBA" id="ARBA00023237"/>
    </source>
</evidence>
<organism evidence="9 10">
    <name type="scientific">Phocaeicola coprocola</name>
    <dbReference type="NCBI Taxonomy" id="310298"/>
    <lineage>
        <taxon>Bacteria</taxon>
        <taxon>Pseudomonadati</taxon>
        <taxon>Bacteroidota</taxon>
        <taxon>Bacteroidia</taxon>
        <taxon>Bacteroidales</taxon>
        <taxon>Bacteroidaceae</taxon>
        <taxon>Phocaeicola</taxon>
    </lineage>
</organism>
<evidence type="ECO:0000256" key="7">
    <source>
        <dbReference type="ARBA" id="ARBA00023288"/>
    </source>
</evidence>
<evidence type="ECO:0000256" key="4">
    <source>
        <dbReference type="ARBA" id="ARBA00023136"/>
    </source>
</evidence>
<feature type="region of interest" description="Disordered" evidence="8">
    <location>
        <begin position="281"/>
        <end position="317"/>
    </location>
</feature>
<feature type="compositionally biased region" description="Acidic residues" evidence="8">
    <location>
        <begin position="281"/>
        <end position="296"/>
    </location>
</feature>
<protein>
    <submittedName>
        <fullName evidence="9">Uncharacterized protein</fullName>
    </submittedName>
</protein>
<dbReference type="EMBL" id="QRUU01000004">
    <property type="protein sequence ID" value="RGR99762.1"/>
    <property type="molecule type" value="Genomic_DNA"/>
</dbReference>
<evidence type="ECO:0000256" key="3">
    <source>
        <dbReference type="ARBA" id="ARBA00022729"/>
    </source>
</evidence>
<keyword evidence="7" id="KW-0449">Lipoprotein</keyword>
<dbReference type="AlphaFoldDB" id="A0A412GXR6"/>
<name>A0A412GXR6_9BACT</name>
<evidence type="ECO:0000256" key="1">
    <source>
        <dbReference type="ARBA" id="ARBA00004442"/>
    </source>
</evidence>
<comment type="subcellular location">
    <subcellularLocation>
        <location evidence="1">Cell outer membrane</location>
    </subcellularLocation>
</comment>
<dbReference type="GO" id="GO:0009279">
    <property type="term" value="C:cell outer membrane"/>
    <property type="evidence" value="ECO:0007669"/>
    <property type="project" value="UniProtKB-SubCell"/>
</dbReference>
<dbReference type="Pfam" id="PF08842">
    <property type="entry name" value="Mfa2"/>
    <property type="match status" value="1"/>
</dbReference>
<comment type="caution">
    <text evidence="9">The sequence shown here is derived from an EMBL/GenBank/DDBJ whole genome shotgun (WGS) entry which is preliminary data.</text>
</comment>
<proteinExistence type="inferred from homology"/>
<accession>A0A412GXR6</accession>
<evidence type="ECO:0000256" key="8">
    <source>
        <dbReference type="SAM" id="MobiDB-lite"/>
    </source>
</evidence>
<evidence type="ECO:0000256" key="2">
    <source>
        <dbReference type="ARBA" id="ARBA00007248"/>
    </source>
</evidence>
<evidence type="ECO:0000313" key="9">
    <source>
        <dbReference type="EMBL" id="RGR99762.1"/>
    </source>
</evidence>
<keyword evidence="5" id="KW-0564">Palmitate</keyword>
<gene>
    <name evidence="9" type="ORF">DWY20_01610</name>
</gene>
<keyword evidence="3" id="KW-0732">Signal</keyword>
<keyword evidence="10" id="KW-1185">Reference proteome</keyword>
<evidence type="ECO:0000313" key="10">
    <source>
        <dbReference type="Proteomes" id="UP000285864"/>
    </source>
</evidence>
<keyword evidence="4" id="KW-0472">Membrane</keyword>
<dbReference type="InterPro" id="IPR014941">
    <property type="entry name" value="FimB/Mfa2/Mfa3"/>
</dbReference>
<dbReference type="RefSeq" id="WP_118482915.1">
    <property type="nucleotide sequence ID" value="NZ_QRUU01000004.1"/>
</dbReference>
<sequence length="460" mass="51442">MKLTKSILLTSCFFLLYACGEYKLESEENETVQDEQTEARYTLQLNVTSRNNAKINYPLSLFLFDDENNCVVRETIPTEESEFSSSISKGKYTLILLSGLNENDHSYPLEIIPDSYISLKTDNCSEEPLQIGKASVNLTQSTRITVILSYAVASLNFTLNGIPQDVTATEVKVSPVSSAVSFNGDYKNDKQQCVIPCRKEGNQWVSDATYVFPNESSQTHLSINLQSPQGNEAYGYTYQATLKAGYPYHFTGNYKGGVTLDGEFQAEGWQPEIDCEFGFDEILPDEGEDDGNDEGTNDGNSGNTGGEDSSGDNDTEYDTFIVSEMPGADSIWGYFYVWQTTSISSTEAEAIIIAPEQWYTLAADALDLLDTYSEDGIEGWRMFTTEEATAFRNQFQGSVSELNEFISEYGLAFFKYSDGARYLCNNAQSTFSFANNRIIDAGRTVKYYLRPVKKVRFKLK</sequence>
<dbReference type="Proteomes" id="UP000285864">
    <property type="component" value="Unassembled WGS sequence"/>
</dbReference>